<feature type="domain" description="Hcy-binding" evidence="9">
    <location>
        <begin position="1"/>
        <end position="281"/>
    </location>
</feature>
<dbReference type="OrthoDB" id="9803687at2"/>
<dbReference type="NCBIfam" id="NF006396">
    <property type="entry name" value="PRK08645.1"/>
    <property type="match status" value="1"/>
</dbReference>
<keyword evidence="3 8" id="KW-0489">Methyltransferase</keyword>
<evidence type="ECO:0000256" key="3">
    <source>
        <dbReference type="ARBA" id="ARBA00022603"/>
    </source>
</evidence>
<keyword evidence="5 8" id="KW-0808">Transferase</keyword>
<dbReference type="GO" id="GO:0006555">
    <property type="term" value="P:methionine metabolic process"/>
    <property type="evidence" value="ECO:0007669"/>
    <property type="project" value="InterPro"/>
</dbReference>
<dbReference type="GO" id="GO:0008168">
    <property type="term" value="F:methyltransferase activity"/>
    <property type="evidence" value="ECO:0007669"/>
    <property type="project" value="UniProtKB-UniRule"/>
</dbReference>
<dbReference type="PANTHER" id="PTHR11103">
    <property type="entry name" value="SLR1189 PROTEIN"/>
    <property type="match status" value="1"/>
</dbReference>
<dbReference type="GO" id="GO:0032259">
    <property type="term" value="P:methylation"/>
    <property type="evidence" value="ECO:0007669"/>
    <property type="project" value="UniProtKB-KW"/>
</dbReference>
<evidence type="ECO:0000256" key="6">
    <source>
        <dbReference type="ARBA" id="ARBA00022827"/>
    </source>
</evidence>
<dbReference type="InterPro" id="IPR003171">
    <property type="entry name" value="Mehydrof_redctse-like"/>
</dbReference>
<comment type="cofactor">
    <cofactor evidence="8">
        <name>Zn(2+)</name>
        <dbReference type="ChEBI" id="CHEBI:29105"/>
    </cofactor>
</comment>
<dbReference type="UniPathway" id="UPA00193"/>
<protein>
    <submittedName>
        <fullName evidence="10">Homocysteine S-methyltransferase</fullName>
    </submittedName>
</protein>
<evidence type="ECO:0000256" key="7">
    <source>
        <dbReference type="ARBA" id="ARBA00023002"/>
    </source>
</evidence>
<keyword evidence="11" id="KW-1185">Reference proteome</keyword>
<name>A0A1H9X6D9_9BACI</name>
<feature type="binding site" evidence="8">
    <location>
        <position position="267"/>
    </location>
    <ligand>
        <name>Zn(2+)</name>
        <dbReference type="ChEBI" id="CHEBI:29105"/>
    </ligand>
</feature>
<organism evidence="10 11">
    <name type="scientific">Salipaludibacillus aurantiacus</name>
    <dbReference type="NCBI Taxonomy" id="1601833"/>
    <lineage>
        <taxon>Bacteria</taxon>
        <taxon>Bacillati</taxon>
        <taxon>Bacillota</taxon>
        <taxon>Bacilli</taxon>
        <taxon>Bacillales</taxon>
        <taxon>Bacillaceae</taxon>
    </lineage>
</organism>
<dbReference type="Gene3D" id="3.20.20.330">
    <property type="entry name" value="Homocysteine-binding-like domain"/>
    <property type="match status" value="1"/>
</dbReference>
<feature type="binding site" evidence="8">
    <location>
        <position position="266"/>
    </location>
    <ligand>
        <name>Zn(2+)</name>
        <dbReference type="ChEBI" id="CHEBI:29105"/>
    </ligand>
</feature>
<dbReference type="GO" id="GO:0046872">
    <property type="term" value="F:metal ion binding"/>
    <property type="evidence" value="ECO:0007669"/>
    <property type="project" value="UniProtKB-KW"/>
</dbReference>
<dbReference type="CDD" id="cd00537">
    <property type="entry name" value="MTHFR"/>
    <property type="match status" value="1"/>
</dbReference>
<keyword evidence="7" id="KW-0560">Oxidoreductase</keyword>
<evidence type="ECO:0000256" key="8">
    <source>
        <dbReference type="PROSITE-ProRule" id="PRU00333"/>
    </source>
</evidence>
<keyword evidence="8" id="KW-0862">Zinc</keyword>
<evidence type="ECO:0000259" key="9">
    <source>
        <dbReference type="PROSITE" id="PS50970"/>
    </source>
</evidence>
<accession>A0A1H9X6D9</accession>
<comment type="pathway">
    <text evidence="2">One-carbon metabolism; tetrahydrofolate interconversion.</text>
</comment>
<dbReference type="Proteomes" id="UP000198571">
    <property type="component" value="Unassembled WGS sequence"/>
</dbReference>
<dbReference type="PROSITE" id="PS50970">
    <property type="entry name" value="HCY"/>
    <property type="match status" value="1"/>
</dbReference>
<dbReference type="GO" id="GO:0004489">
    <property type="term" value="F:methylenetetrahydrofolate reductase [NAD(P)H] activity"/>
    <property type="evidence" value="ECO:0007669"/>
    <property type="project" value="InterPro"/>
</dbReference>
<keyword evidence="6" id="KW-0274">FAD</keyword>
<dbReference type="InterPro" id="IPR003726">
    <property type="entry name" value="HCY_dom"/>
</dbReference>
<dbReference type="SUPFAM" id="SSF82282">
    <property type="entry name" value="Homocysteine S-methyltransferase"/>
    <property type="match status" value="1"/>
</dbReference>
<feature type="binding site" evidence="8">
    <location>
        <position position="201"/>
    </location>
    <ligand>
        <name>Zn(2+)</name>
        <dbReference type="ChEBI" id="CHEBI:29105"/>
    </ligand>
</feature>
<evidence type="ECO:0000256" key="2">
    <source>
        <dbReference type="ARBA" id="ARBA00004777"/>
    </source>
</evidence>
<evidence type="ECO:0000313" key="10">
    <source>
        <dbReference type="EMBL" id="SES41437.1"/>
    </source>
</evidence>
<evidence type="ECO:0000256" key="1">
    <source>
        <dbReference type="ARBA" id="ARBA00001974"/>
    </source>
</evidence>
<reference evidence="11" key="1">
    <citation type="submission" date="2016-10" db="EMBL/GenBank/DDBJ databases">
        <authorList>
            <person name="Varghese N."/>
            <person name="Submissions S."/>
        </authorList>
    </citation>
    <scope>NUCLEOTIDE SEQUENCE [LARGE SCALE GENOMIC DNA]</scope>
    <source>
        <strain evidence="11">S9</strain>
    </source>
</reference>
<dbReference type="Pfam" id="PF02574">
    <property type="entry name" value="S-methyl_trans"/>
    <property type="match status" value="1"/>
</dbReference>
<dbReference type="InterPro" id="IPR036589">
    <property type="entry name" value="HCY_dom_sf"/>
</dbReference>
<dbReference type="InterPro" id="IPR029041">
    <property type="entry name" value="FAD-linked_oxidoreductase-like"/>
</dbReference>
<dbReference type="PANTHER" id="PTHR11103:SF18">
    <property type="entry name" value="SLR1189 PROTEIN"/>
    <property type="match status" value="1"/>
</dbReference>
<keyword evidence="4" id="KW-0285">Flavoprotein</keyword>
<dbReference type="AlphaFoldDB" id="A0A1H9X6D9"/>
<evidence type="ECO:0000256" key="5">
    <source>
        <dbReference type="ARBA" id="ARBA00022679"/>
    </source>
</evidence>
<dbReference type="EMBL" id="FOGT01000026">
    <property type="protein sequence ID" value="SES41437.1"/>
    <property type="molecule type" value="Genomic_DNA"/>
</dbReference>
<dbReference type="Gene3D" id="3.20.20.220">
    <property type="match status" value="1"/>
</dbReference>
<evidence type="ECO:0000313" key="11">
    <source>
        <dbReference type="Proteomes" id="UP000198571"/>
    </source>
</evidence>
<evidence type="ECO:0000256" key="4">
    <source>
        <dbReference type="ARBA" id="ARBA00022630"/>
    </source>
</evidence>
<gene>
    <name evidence="10" type="ORF">SAMN05518684_1264</name>
</gene>
<sequence length="620" mass="68220">MGFREDLKRDILIGDGAMGTLLYQQGADGCFEELNLTDPEKIRAVHARYIEAGADIIQTNTYAANSLKLSRYQLEGQMEQINIKAVEIARDAAADHTYVFATIGGIGSIHHKEFHQEEIFSSLKEQTDVLLRTDIDGFLLETFYDIEELIQLVKYIRSRTDKPVVAQVTLGDIGVLQGGIALTDGLKRLEEAGADVAGLNCRMGPYHMLRSLEEVPLLEEASLCVFPNASLPNVRDGRFFYQSNPTYFGDMTESLVREGVRLIGGCCGTTPEHVQAIREAVDKKGLKPVTEKVVKEKETPSVVVNAPEPPERLPDFSKNRKSVIVELDPPKALSKAPEFMKGAQALKDAGADAVTLADNSLASARIDNLSLGSLMKQQTNARPLLHVACRDRNMIGLQSHLLGMHTLGIHDVLAITGDPAKVGDFPGASSVYDMASLDLIRLIKQLNEGISFSGKDLGAKTSFTVAAAFNANARRLDREVKRLEKKIEAGADYFMSQPVYSVEQFKEIHEATKHLPVPVYVGIMPLVSSRNAEFLHHEVPGISLTQSVRDSMAKHGGDREASQREGIALAKELTDAALEYFPSIYLITPFLRYGITAELTRHIVEKDQPVTIQAPDRTNI</sequence>
<dbReference type="GO" id="GO:0035999">
    <property type="term" value="P:tetrahydrofolate interconversion"/>
    <property type="evidence" value="ECO:0007669"/>
    <property type="project" value="UniProtKB-UniPathway"/>
</dbReference>
<comment type="cofactor">
    <cofactor evidence="1">
        <name>FAD</name>
        <dbReference type="ChEBI" id="CHEBI:57692"/>
    </cofactor>
</comment>
<dbReference type="SUPFAM" id="SSF51730">
    <property type="entry name" value="FAD-linked oxidoreductase"/>
    <property type="match status" value="1"/>
</dbReference>
<proteinExistence type="predicted"/>
<dbReference type="RefSeq" id="WP_093055949.1">
    <property type="nucleotide sequence ID" value="NZ_FOGT01000026.1"/>
</dbReference>
<dbReference type="Pfam" id="PF02219">
    <property type="entry name" value="MTHFR"/>
    <property type="match status" value="1"/>
</dbReference>
<keyword evidence="8" id="KW-0479">Metal-binding</keyword>
<dbReference type="STRING" id="1601833.SAMN05518684_1264"/>